<dbReference type="EMBL" id="CH476596">
    <property type="protein sequence ID" value="EAU36893.1"/>
    <property type="molecule type" value="Genomic_DNA"/>
</dbReference>
<dbReference type="VEuPathDB" id="FungiDB:ATEG_01931"/>
<proteinExistence type="predicted"/>
<dbReference type="OrthoDB" id="4060227at2759"/>
<sequence>MPPSAALSLRESFGDRKIPEISRKITACVACRKLKVKPCAVFDSDRQRY</sequence>
<evidence type="ECO:0000313" key="2">
    <source>
        <dbReference type="Proteomes" id="UP000007963"/>
    </source>
</evidence>
<dbReference type="GeneID" id="4316536"/>
<accession>Q0CWK3</accession>
<dbReference type="Proteomes" id="UP000007963">
    <property type="component" value="Unassembled WGS sequence"/>
</dbReference>
<evidence type="ECO:0000313" key="1">
    <source>
        <dbReference type="EMBL" id="EAU36893.1"/>
    </source>
</evidence>
<dbReference type="AlphaFoldDB" id="Q0CWK3"/>
<reference evidence="2" key="1">
    <citation type="submission" date="2005-09" db="EMBL/GenBank/DDBJ databases">
        <title>Annotation of the Aspergillus terreus NIH2624 genome.</title>
        <authorList>
            <person name="Birren B.W."/>
            <person name="Lander E.S."/>
            <person name="Galagan J.E."/>
            <person name="Nusbaum C."/>
            <person name="Devon K."/>
            <person name="Henn M."/>
            <person name="Ma L.-J."/>
            <person name="Jaffe D.B."/>
            <person name="Butler J."/>
            <person name="Alvarez P."/>
            <person name="Gnerre S."/>
            <person name="Grabherr M."/>
            <person name="Kleber M."/>
            <person name="Mauceli E.W."/>
            <person name="Brockman W."/>
            <person name="Rounsley S."/>
            <person name="Young S.K."/>
            <person name="LaButti K."/>
            <person name="Pushparaj V."/>
            <person name="DeCaprio D."/>
            <person name="Crawford M."/>
            <person name="Koehrsen M."/>
            <person name="Engels R."/>
            <person name="Montgomery P."/>
            <person name="Pearson M."/>
            <person name="Howarth C."/>
            <person name="Larson L."/>
            <person name="Luoma S."/>
            <person name="White J."/>
            <person name="Alvarado L."/>
            <person name="Kodira C.D."/>
            <person name="Zeng Q."/>
            <person name="Oleary S."/>
            <person name="Yandava C."/>
            <person name="Denning D.W."/>
            <person name="Nierman W.C."/>
            <person name="Milne T."/>
            <person name="Madden K."/>
        </authorList>
    </citation>
    <scope>NUCLEOTIDE SEQUENCE [LARGE SCALE GENOMIC DNA]</scope>
    <source>
        <strain evidence="2">NIH 2624 / FGSC A1156</strain>
    </source>
</reference>
<organism evidence="1 2">
    <name type="scientific">Aspergillus terreus (strain NIH 2624 / FGSC A1156)</name>
    <dbReference type="NCBI Taxonomy" id="341663"/>
    <lineage>
        <taxon>Eukaryota</taxon>
        <taxon>Fungi</taxon>
        <taxon>Dikarya</taxon>
        <taxon>Ascomycota</taxon>
        <taxon>Pezizomycotina</taxon>
        <taxon>Eurotiomycetes</taxon>
        <taxon>Eurotiomycetidae</taxon>
        <taxon>Eurotiales</taxon>
        <taxon>Aspergillaceae</taxon>
        <taxon>Aspergillus</taxon>
        <taxon>Aspergillus subgen. Circumdati</taxon>
    </lineage>
</organism>
<protein>
    <submittedName>
        <fullName evidence="1">Uncharacterized protein</fullName>
    </submittedName>
</protein>
<dbReference type="RefSeq" id="XP_001211109.1">
    <property type="nucleotide sequence ID" value="XM_001211109.1"/>
</dbReference>
<name>Q0CWK3_ASPTN</name>
<dbReference type="HOGENOM" id="CLU_3142781_0_0_1"/>
<dbReference type="STRING" id="341663.Q0CWK3"/>
<gene>
    <name evidence="1" type="ORF">ATEG_01931</name>
</gene>